<dbReference type="OrthoDB" id="8724465at2"/>
<dbReference type="PANTHER" id="PTHR45772">
    <property type="entry name" value="CONSERVED COMPONENT OF ABC TRANSPORTER FOR NATURAL AMINO ACIDS-RELATED"/>
    <property type="match status" value="1"/>
</dbReference>
<dbReference type="InterPro" id="IPR003593">
    <property type="entry name" value="AAA+_ATPase"/>
</dbReference>
<gene>
    <name evidence="5" type="ORF">CLV71_101388</name>
</gene>
<dbReference type="PROSITE" id="PS50893">
    <property type="entry name" value="ABC_TRANSPORTER_2"/>
    <property type="match status" value="1"/>
</dbReference>
<dbReference type="GO" id="GO:0005524">
    <property type="term" value="F:ATP binding"/>
    <property type="evidence" value="ECO:0007669"/>
    <property type="project" value="UniProtKB-KW"/>
</dbReference>
<evidence type="ECO:0000256" key="2">
    <source>
        <dbReference type="ARBA" id="ARBA00022741"/>
    </source>
</evidence>
<evidence type="ECO:0000256" key="3">
    <source>
        <dbReference type="ARBA" id="ARBA00022840"/>
    </source>
</evidence>
<dbReference type="PANTHER" id="PTHR45772:SF4">
    <property type="entry name" value="ABC TRANSPORTER ATP-BINDING PROTEIN"/>
    <property type="match status" value="1"/>
</dbReference>
<dbReference type="GO" id="GO:0005886">
    <property type="term" value="C:plasma membrane"/>
    <property type="evidence" value="ECO:0007669"/>
    <property type="project" value="TreeGrafter"/>
</dbReference>
<name>A0A4R7W726_9PSEU</name>
<dbReference type="FunFam" id="3.40.50.300:FF:000421">
    <property type="entry name" value="Branched-chain amino acid ABC transporter ATP-binding protein"/>
    <property type="match status" value="1"/>
</dbReference>
<dbReference type="SUPFAM" id="SSF52540">
    <property type="entry name" value="P-loop containing nucleoside triphosphate hydrolases"/>
    <property type="match status" value="1"/>
</dbReference>
<dbReference type="Proteomes" id="UP000294927">
    <property type="component" value="Unassembled WGS sequence"/>
</dbReference>
<keyword evidence="1" id="KW-0813">Transport</keyword>
<dbReference type="InterPro" id="IPR003439">
    <property type="entry name" value="ABC_transporter-like_ATP-bd"/>
</dbReference>
<dbReference type="RefSeq" id="WP_133900778.1">
    <property type="nucleotide sequence ID" value="NZ_SOCP01000001.1"/>
</dbReference>
<sequence length="254" mass="27664">MTDLLTLEDVTVRFGGVTALDAVSFVVREGQVCALIGPNGAGKTTAFNAISRLVKPASGRITFAGEYLGHRDPAALSGLGVARTFQNLALWPGMTVLENVMVGRHHRGRVGFASSVLGWPARREDRELQARAYAMLDYFEIADVAHRECKGLPFGTLKRVELARALVAEPRLLLLDEPASGLTHGDVRELGDVLLRLRDEQDMTLLLVEHHMQFVMGISDYVVALDFGRNLVSGTPAELRDSPELVEAYLGTAV</sequence>
<evidence type="ECO:0000256" key="1">
    <source>
        <dbReference type="ARBA" id="ARBA00022448"/>
    </source>
</evidence>
<dbReference type="CDD" id="cd03219">
    <property type="entry name" value="ABC_Mj1267_LivG_branched"/>
    <property type="match status" value="1"/>
</dbReference>
<feature type="domain" description="ABC transporter" evidence="4">
    <location>
        <begin position="5"/>
        <end position="252"/>
    </location>
</feature>
<keyword evidence="3 5" id="KW-0067">ATP-binding</keyword>
<dbReference type="Gene3D" id="3.40.50.300">
    <property type="entry name" value="P-loop containing nucleotide triphosphate hydrolases"/>
    <property type="match status" value="1"/>
</dbReference>
<reference evidence="5 6" key="1">
    <citation type="submission" date="2019-03" db="EMBL/GenBank/DDBJ databases">
        <title>Genomic Encyclopedia of Archaeal and Bacterial Type Strains, Phase II (KMG-II): from individual species to whole genera.</title>
        <authorList>
            <person name="Goeker M."/>
        </authorList>
    </citation>
    <scope>NUCLEOTIDE SEQUENCE [LARGE SCALE GENOMIC DNA]</scope>
    <source>
        <strain evidence="5 6">DSM 45499</strain>
    </source>
</reference>
<dbReference type="Pfam" id="PF00005">
    <property type="entry name" value="ABC_tran"/>
    <property type="match status" value="1"/>
</dbReference>
<dbReference type="SMART" id="SM00382">
    <property type="entry name" value="AAA"/>
    <property type="match status" value="1"/>
</dbReference>
<dbReference type="InterPro" id="IPR027417">
    <property type="entry name" value="P-loop_NTPase"/>
</dbReference>
<dbReference type="EMBL" id="SOCP01000001">
    <property type="protein sequence ID" value="TDV57517.1"/>
    <property type="molecule type" value="Genomic_DNA"/>
</dbReference>
<proteinExistence type="predicted"/>
<accession>A0A4R7W726</accession>
<dbReference type="AlphaFoldDB" id="A0A4R7W726"/>
<protein>
    <submittedName>
        <fullName evidence="5">Amino acid/amide ABC transporter ATP-binding protein 1 (HAAT family)</fullName>
    </submittedName>
</protein>
<dbReference type="InterPro" id="IPR051120">
    <property type="entry name" value="ABC_AA/LPS_Transport"/>
</dbReference>
<dbReference type="GO" id="GO:0016887">
    <property type="term" value="F:ATP hydrolysis activity"/>
    <property type="evidence" value="ECO:0007669"/>
    <property type="project" value="InterPro"/>
</dbReference>
<evidence type="ECO:0000259" key="4">
    <source>
        <dbReference type="PROSITE" id="PS50893"/>
    </source>
</evidence>
<evidence type="ECO:0000313" key="5">
    <source>
        <dbReference type="EMBL" id="TDV57517.1"/>
    </source>
</evidence>
<keyword evidence="6" id="KW-1185">Reference proteome</keyword>
<organism evidence="5 6">
    <name type="scientific">Actinophytocola oryzae</name>
    <dbReference type="NCBI Taxonomy" id="502181"/>
    <lineage>
        <taxon>Bacteria</taxon>
        <taxon>Bacillati</taxon>
        <taxon>Actinomycetota</taxon>
        <taxon>Actinomycetes</taxon>
        <taxon>Pseudonocardiales</taxon>
        <taxon>Pseudonocardiaceae</taxon>
    </lineage>
</organism>
<evidence type="ECO:0000313" key="6">
    <source>
        <dbReference type="Proteomes" id="UP000294927"/>
    </source>
</evidence>
<comment type="caution">
    <text evidence="5">The sequence shown here is derived from an EMBL/GenBank/DDBJ whole genome shotgun (WGS) entry which is preliminary data.</text>
</comment>
<keyword evidence="2" id="KW-0547">Nucleotide-binding</keyword>